<gene>
    <name evidence="1" type="ORF">VL15_07495</name>
</gene>
<dbReference type="AlphaFoldDB" id="A0A0J5XDQ3"/>
<name>A0A0J5XDQ3_BURCE</name>
<comment type="caution">
    <text evidence="1">The sequence shown here is derived from an EMBL/GenBank/DDBJ whole genome shotgun (WGS) entry which is preliminary data.</text>
</comment>
<accession>A0A0J5XDQ3</accession>
<evidence type="ECO:0000313" key="2">
    <source>
        <dbReference type="Proteomes" id="UP000036338"/>
    </source>
</evidence>
<proteinExistence type="predicted"/>
<dbReference type="EMBL" id="LDWR01000012">
    <property type="protein sequence ID" value="KML60942.1"/>
    <property type="molecule type" value="Genomic_DNA"/>
</dbReference>
<dbReference type="Proteomes" id="UP000036338">
    <property type="component" value="Unassembled WGS sequence"/>
</dbReference>
<sequence>MLNIDSQFVTECEKTDSDVEAILHVLHAQSQISAPMDETRLDRLVARSLDLDEHAALSLEALAGETHVSAMRTSAHFLTVLKQAITELRLSRLFCSSSQGEFHRGICPAAYDERSGEHHPAEMAAWRAGFRAMAPEQQMMAATIVWMYRSGADSIWLRRVPCTWRASEALRYMRDAGCLTIWIRLIARFPGW</sequence>
<reference evidence="1 2" key="1">
    <citation type="submission" date="2015-05" db="EMBL/GenBank/DDBJ databases">
        <title>Draft genome of Burkholderia cepacia LK29.</title>
        <authorList>
            <person name="Chan X.Y."/>
        </authorList>
    </citation>
    <scope>NUCLEOTIDE SEQUENCE [LARGE SCALE GENOMIC DNA]</scope>
    <source>
        <strain evidence="1 2">LK29</strain>
    </source>
</reference>
<dbReference type="PATRIC" id="fig|292.27.peg.893"/>
<organism evidence="1 2">
    <name type="scientific">Burkholderia cepacia</name>
    <name type="common">Pseudomonas cepacia</name>
    <dbReference type="NCBI Taxonomy" id="292"/>
    <lineage>
        <taxon>Bacteria</taxon>
        <taxon>Pseudomonadati</taxon>
        <taxon>Pseudomonadota</taxon>
        <taxon>Betaproteobacteria</taxon>
        <taxon>Burkholderiales</taxon>
        <taxon>Burkholderiaceae</taxon>
        <taxon>Burkholderia</taxon>
        <taxon>Burkholderia cepacia complex</taxon>
    </lineage>
</organism>
<evidence type="ECO:0000313" key="1">
    <source>
        <dbReference type="EMBL" id="KML60942.1"/>
    </source>
</evidence>
<protein>
    <submittedName>
        <fullName evidence="1">Uncharacterized protein</fullName>
    </submittedName>
</protein>